<name>A0AAJ5USK5_LATCU</name>
<protein>
    <submittedName>
        <fullName evidence="2">Helix-turn-helix transcriptional regulator</fullName>
    </submittedName>
</protein>
<dbReference type="Gene3D" id="1.10.260.40">
    <property type="entry name" value="lambda repressor-like DNA-binding domains"/>
    <property type="match status" value="1"/>
</dbReference>
<dbReference type="AlphaFoldDB" id="A0AAJ5USK5"/>
<dbReference type="InterPro" id="IPR001387">
    <property type="entry name" value="Cro/C1-type_HTH"/>
</dbReference>
<dbReference type="EMBL" id="CP117684">
    <property type="protein sequence ID" value="WDC92862.1"/>
    <property type="molecule type" value="Genomic_DNA"/>
</dbReference>
<accession>A0AAJ5USK5</accession>
<dbReference type="PROSITE" id="PS50943">
    <property type="entry name" value="HTH_CROC1"/>
    <property type="match status" value="1"/>
</dbReference>
<feature type="domain" description="HTH cro/C1-type" evidence="1">
    <location>
        <begin position="10"/>
        <end position="65"/>
    </location>
</feature>
<organism evidence="2 3">
    <name type="scientific">Latilactobacillus curvatus</name>
    <name type="common">Lactobacillus curvatus</name>
    <dbReference type="NCBI Taxonomy" id="28038"/>
    <lineage>
        <taxon>Bacteria</taxon>
        <taxon>Bacillati</taxon>
        <taxon>Bacillota</taxon>
        <taxon>Bacilli</taxon>
        <taxon>Lactobacillales</taxon>
        <taxon>Lactobacillaceae</taxon>
        <taxon>Latilactobacillus</taxon>
    </lineage>
</organism>
<evidence type="ECO:0000313" key="2">
    <source>
        <dbReference type="EMBL" id="WDC92862.1"/>
    </source>
</evidence>
<dbReference type="SUPFAM" id="SSF47413">
    <property type="entry name" value="lambda repressor-like DNA-binding domains"/>
    <property type="match status" value="1"/>
</dbReference>
<dbReference type="GO" id="GO:0003677">
    <property type="term" value="F:DNA binding"/>
    <property type="evidence" value="ECO:0007669"/>
    <property type="project" value="InterPro"/>
</dbReference>
<keyword evidence="2" id="KW-0614">Plasmid</keyword>
<evidence type="ECO:0000313" key="3">
    <source>
        <dbReference type="Proteomes" id="UP001215533"/>
    </source>
</evidence>
<dbReference type="InterPro" id="IPR010982">
    <property type="entry name" value="Lambda_DNA-bd_dom_sf"/>
</dbReference>
<reference evidence="2" key="1">
    <citation type="submission" date="2023-02" db="EMBL/GenBank/DDBJ databases">
        <title>Complete genome sequence of Lactobacillus curvatus CACC879 isolated from Pig feces.</title>
        <authorList>
            <person name="Park S."/>
            <person name="Park M.A."/>
            <person name="Kim D.-H."/>
            <person name="Kim Y."/>
        </authorList>
    </citation>
    <scope>NUCLEOTIDE SEQUENCE</scope>
    <source>
        <strain evidence="2">Curvatus</strain>
        <plasmid evidence="2">p1_CACC879</plasmid>
    </source>
</reference>
<gene>
    <name evidence="2" type="ORF">PSR33_09895</name>
</gene>
<dbReference type="Proteomes" id="UP001215533">
    <property type="component" value="Plasmid p1_CACC879"/>
</dbReference>
<dbReference type="SMART" id="SM00530">
    <property type="entry name" value="HTH_XRE"/>
    <property type="match status" value="1"/>
</dbReference>
<proteinExistence type="predicted"/>
<dbReference type="Pfam" id="PF01381">
    <property type="entry name" value="HTH_3"/>
    <property type="match status" value="1"/>
</dbReference>
<sequence>MNYSFDLCLIRDKRISKGYSMQKMSELLGLESKSMYYKRETGDTQFKATEIPLLASLLDISIEKIFVKSLTK</sequence>
<evidence type="ECO:0000259" key="1">
    <source>
        <dbReference type="PROSITE" id="PS50943"/>
    </source>
</evidence>
<geneLocation type="plasmid" evidence="2 3">
    <name>p1_CACC879</name>
</geneLocation>